<sequence>MEFVIEKVDRFEAKATQASTLASIDLILGGLDNEHKKMFRASCFGQFVGMRRIKFSGQLIHQLLNRLVKCDKEDELCCPWGKESFRRTIATFKRDWRGKSKELKINPKPSRFKYSLHGFPLALQVWAYEAMPHVGRQFASKFQHKVPRMVCWDATIAPTSSEINDVLNQRKLIVYCIIRPTDEENSEQYMRDFSPFESESRDRRFDEIIDNLDNYMPPGFKTPIELDVDGMAGHSACEANLGDMEGSATHETPRFSPRHRYAWSDEGTSHIHQPRGGFLTHIEFNQRVSQIEKRFASVEKQISKEIDSVRSYCGVIEKKIDTVIELLQNANMSSGSRHQSRYEHHSGFEHRGGNEHHNSFKHQSAYEDEVGFEHNRPSTSMFDNPMLDVYPSDVQSQYKHVKSLIHQQQSMKVDSTSVCTPNSLMYSREADFFDHDGQEICWPEGQVVDPLNTNDFLCWQAQPSQGVDLKLVKCNKKLYGDILTSGGWLVNKKKQKMYPSMYSDKNGSGRLRRSQRLLSVKDSSSKEWEQIDLESSSSDSRLDEDHSDTQFDSASDSAGLCSNHCTRIPIGPLFQADVPESCGEANESDSKWIGTLIWPLEKVEVNQTLIEGDSVGKGRQESCCCQSPGSVECVRFHVGEKRTMVKLELGSAYYGWKFDSVGEEVALSWTKEDENKFQHIVKSRPSSVYFWDELFHVLPCKGRESLVSYYYNVFLLQHRGYQNRTSMSNIDSEDEESEFGPVRKIWTNGC</sequence>
<dbReference type="Proteomes" id="UP000834106">
    <property type="component" value="Chromosome 10"/>
</dbReference>
<feature type="compositionally biased region" description="Basic and acidic residues" evidence="2">
    <location>
        <begin position="540"/>
        <end position="549"/>
    </location>
</feature>
<dbReference type="SMART" id="SM01189">
    <property type="entry name" value="ELM2"/>
    <property type="match status" value="1"/>
</dbReference>
<reference evidence="4" key="1">
    <citation type="submission" date="2023-05" db="EMBL/GenBank/DDBJ databases">
        <authorList>
            <person name="Huff M."/>
        </authorList>
    </citation>
    <scope>NUCLEOTIDE SEQUENCE</scope>
</reference>
<evidence type="ECO:0000313" key="5">
    <source>
        <dbReference type="Proteomes" id="UP000834106"/>
    </source>
</evidence>
<feature type="domain" description="ELM2" evidence="3">
    <location>
        <begin position="568"/>
        <end position="620"/>
    </location>
</feature>
<organism evidence="4 5">
    <name type="scientific">Fraxinus pennsylvanica</name>
    <dbReference type="NCBI Taxonomy" id="56036"/>
    <lineage>
        <taxon>Eukaryota</taxon>
        <taxon>Viridiplantae</taxon>
        <taxon>Streptophyta</taxon>
        <taxon>Embryophyta</taxon>
        <taxon>Tracheophyta</taxon>
        <taxon>Spermatophyta</taxon>
        <taxon>Magnoliopsida</taxon>
        <taxon>eudicotyledons</taxon>
        <taxon>Gunneridae</taxon>
        <taxon>Pentapetalae</taxon>
        <taxon>asterids</taxon>
        <taxon>lamiids</taxon>
        <taxon>Lamiales</taxon>
        <taxon>Oleaceae</taxon>
        <taxon>Oleeae</taxon>
        <taxon>Fraxinus</taxon>
    </lineage>
</organism>
<evidence type="ECO:0000256" key="2">
    <source>
        <dbReference type="SAM" id="MobiDB-lite"/>
    </source>
</evidence>
<dbReference type="PANTHER" id="PTHR46410:SF1">
    <property type="entry name" value="AT-RICH INTERACTIVE DOMAIN-CONTAINING PROTEIN 1"/>
    <property type="match status" value="1"/>
</dbReference>
<dbReference type="PANTHER" id="PTHR46410">
    <property type="entry name" value="AT-RICH INTERACTIVE DOMAIN-CONTAINING PROTEIN 2"/>
    <property type="match status" value="1"/>
</dbReference>
<keyword evidence="1" id="KW-0539">Nucleus</keyword>
<evidence type="ECO:0000313" key="4">
    <source>
        <dbReference type="EMBL" id="CAI9769574.1"/>
    </source>
</evidence>
<protein>
    <recommendedName>
        <fullName evidence="3">ELM2 domain-containing protein</fullName>
    </recommendedName>
</protein>
<evidence type="ECO:0000256" key="1">
    <source>
        <dbReference type="ARBA" id="ARBA00023242"/>
    </source>
</evidence>
<keyword evidence="5" id="KW-1185">Reference proteome</keyword>
<gene>
    <name evidence="4" type="ORF">FPE_LOCUS16716</name>
</gene>
<dbReference type="EMBL" id="OU503045">
    <property type="protein sequence ID" value="CAI9769574.1"/>
    <property type="molecule type" value="Genomic_DNA"/>
</dbReference>
<feature type="region of interest" description="Disordered" evidence="2">
    <location>
        <begin position="529"/>
        <end position="556"/>
    </location>
</feature>
<proteinExistence type="predicted"/>
<dbReference type="InterPro" id="IPR000949">
    <property type="entry name" value="ELM2_dom"/>
</dbReference>
<dbReference type="AlphaFoldDB" id="A0AAD1ZHT0"/>
<evidence type="ECO:0000259" key="3">
    <source>
        <dbReference type="SMART" id="SM01189"/>
    </source>
</evidence>
<name>A0AAD1ZHT0_9LAMI</name>
<accession>A0AAD1ZHT0</accession>